<proteinExistence type="predicted"/>
<comment type="caution">
    <text evidence="1">The sequence shown here is derived from an EMBL/GenBank/DDBJ whole genome shotgun (WGS) entry which is preliminary data.</text>
</comment>
<dbReference type="EMBL" id="AWSO01001665">
    <property type="protein sequence ID" value="ESK83115.1"/>
    <property type="molecule type" value="Genomic_DNA"/>
</dbReference>
<dbReference type="HOGENOM" id="CLU_2347201_0_0_1"/>
<reference evidence="1 2" key="1">
    <citation type="journal article" date="2014" name="BMC Genomics">
        <title>Genome and secretome analysis of the hemibiotrophic fungal pathogen, Moniliophthora roreri, which causes frosty pod rot disease of cacao: mechanisms of the biotrophic and necrotrophic phases.</title>
        <authorList>
            <person name="Meinhardt L.W."/>
            <person name="Costa G.G.L."/>
            <person name="Thomazella D.P.T."/>
            <person name="Teixeira P.J.P.L."/>
            <person name="Carazzolle M.F."/>
            <person name="Schuster S.C."/>
            <person name="Carlson J.E."/>
            <person name="Guiltinan M.J."/>
            <person name="Mieczkowski P."/>
            <person name="Farmer A."/>
            <person name="Ramaraj T."/>
            <person name="Crozier J."/>
            <person name="Davis R.E."/>
            <person name="Shao J."/>
            <person name="Melnick R.L."/>
            <person name="Pereira G.A.G."/>
            <person name="Bailey B.A."/>
        </authorList>
    </citation>
    <scope>NUCLEOTIDE SEQUENCE [LARGE SCALE GENOMIC DNA]</scope>
    <source>
        <strain evidence="1 2">MCA 2997</strain>
    </source>
</reference>
<evidence type="ECO:0000313" key="1">
    <source>
        <dbReference type="EMBL" id="ESK83115.1"/>
    </source>
</evidence>
<dbReference type="AlphaFoldDB" id="V2WSF3"/>
<dbReference type="KEGG" id="mrr:Moror_6047"/>
<evidence type="ECO:0000313" key="2">
    <source>
        <dbReference type="Proteomes" id="UP000017559"/>
    </source>
</evidence>
<gene>
    <name evidence="1" type="ORF">Moror_6047</name>
</gene>
<keyword evidence="2" id="KW-1185">Reference proteome</keyword>
<name>V2WSF3_MONRO</name>
<dbReference type="OrthoDB" id="2978595at2759"/>
<sequence length="97" mass="10447">MKPDTISMTSRSRVIDSASANAYLAVNNSNPVIHMVGQAQEEKLYLKIIAKGSSDVSIGPMEYCGNAFIVKGPAGKTVLSLCFEDPTLKANLLEWEA</sequence>
<accession>V2WSF3</accession>
<organism evidence="1 2">
    <name type="scientific">Moniliophthora roreri (strain MCA 2997)</name>
    <name type="common">Cocoa frosty pod rot fungus</name>
    <name type="synonym">Crinipellis roreri</name>
    <dbReference type="NCBI Taxonomy" id="1381753"/>
    <lineage>
        <taxon>Eukaryota</taxon>
        <taxon>Fungi</taxon>
        <taxon>Dikarya</taxon>
        <taxon>Basidiomycota</taxon>
        <taxon>Agaricomycotina</taxon>
        <taxon>Agaricomycetes</taxon>
        <taxon>Agaricomycetidae</taxon>
        <taxon>Agaricales</taxon>
        <taxon>Marasmiineae</taxon>
        <taxon>Marasmiaceae</taxon>
        <taxon>Moniliophthora</taxon>
    </lineage>
</organism>
<protein>
    <submittedName>
        <fullName evidence="1">Uncharacterized protein</fullName>
    </submittedName>
</protein>
<dbReference type="Proteomes" id="UP000017559">
    <property type="component" value="Unassembled WGS sequence"/>
</dbReference>